<dbReference type="GO" id="GO:0003700">
    <property type="term" value="F:DNA-binding transcription factor activity"/>
    <property type="evidence" value="ECO:0007669"/>
    <property type="project" value="InterPro"/>
</dbReference>
<dbReference type="PROSITE" id="PS50987">
    <property type="entry name" value="HTH_ARSR_2"/>
    <property type="match status" value="1"/>
</dbReference>
<dbReference type="Proteomes" id="UP000019681">
    <property type="component" value="Unassembled WGS sequence"/>
</dbReference>
<dbReference type="InterPro" id="IPR051081">
    <property type="entry name" value="HTH_MetalResp_TranReg"/>
</dbReference>
<dbReference type="GeneID" id="35802906"/>
<dbReference type="CDD" id="cd00090">
    <property type="entry name" value="HTH_ARSR"/>
    <property type="match status" value="1"/>
</dbReference>
<dbReference type="Pfam" id="PF01022">
    <property type="entry name" value="HTH_5"/>
    <property type="match status" value="1"/>
</dbReference>
<keyword evidence="3" id="KW-0804">Transcription</keyword>
<proteinExistence type="predicted"/>
<comment type="caution">
    <text evidence="5">The sequence shown here is derived from an EMBL/GenBank/DDBJ whole genome shotgun (WGS) entry which is preliminary data.</text>
</comment>
<dbReference type="SMART" id="SM00418">
    <property type="entry name" value="HTH_ARSR"/>
    <property type="match status" value="1"/>
</dbReference>
<evidence type="ECO:0000313" key="6">
    <source>
        <dbReference type="Proteomes" id="UP000019681"/>
    </source>
</evidence>
<evidence type="ECO:0000313" key="5">
    <source>
        <dbReference type="EMBL" id="EYE87318.1"/>
    </source>
</evidence>
<dbReference type="EMBL" id="AZQP01000068">
    <property type="protein sequence ID" value="EYE87318.1"/>
    <property type="molecule type" value="Genomic_DNA"/>
</dbReference>
<name>A0A017RRC3_9CLOT</name>
<evidence type="ECO:0000256" key="1">
    <source>
        <dbReference type="ARBA" id="ARBA00023015"/>
    </source>
</evidence>
<dbReference type="SUPFAM" id="SSF46785">
    <property type="entry name" value="Winged helix' DNA-binding domain"/>
    <property type="match status" value="1"/>
</dbReference>
<dbReference type="InterPro" id="IPR036388">
    <property type="entry name" value="WH-like_DNA-bd_sf"/>
</dbReference>
<dbReference type="Gene3D" id="1.10.10.10">
    <property type="entry name" value="Winged helix-like DNA-binding domain superfamily/Winged helix DNA-binding domain"/>
    <property type="match status" value="1"/>
</dbReference>
<dbReference type="GO" id="GO:0003677">
    <property type="term" value="F:DNA binding"/>
    <property type="evidence" value="ECO:0007669"/>
    <property type="project" value="UniProtKB-KW"/>
</dbReference>
<sequence length="86" mass="9998">MDKIFKALSDESRRKIISMLVEKDMSVNEIAKDFNKTQPCISHHLKVLESAGIVESRKEGQFSIYSIKMSSIQYIINWFMGLRDNK</sequence>
<dbReference type="RefSeq" id="WP_011838200.1">
    <property type="nucleotide sequence ID" value="NZ_AZQP01000068.1"/>
</dbReference>
<reference evidence="5 6" key="1">
    <citation type="journal article" date="2014" name="Genome Announc.">
        <title>Draft Genome Sequence of Fervidicella metallireducens Strain AeBT, an Iron-Reducing Thermoanaerobe from the Great Artesian Basin.</title>
        <authorList>
            <person name="Patel B.K."/>
        </authorList>
    </citation>
    <scope>NUCLEOTIDE SEQUENCE [LARGE SCALE GENOMIC DNA]</scope>
    <source>
        <strain evidence="5 6">AeB</strain>
    </source>
</reference>
<dbReference type="InterPro" id="IPR036390">
    <property type="entry name" value="WH_DNA-bd_sf"/>
</dbReference>
<evidence type="ECO:0000259" key="4">
    <source>
        <dbReference type="PROSITE" id="PS50987"/>
    </source>
</evidence>
<gene>
    <name evidence="5" type="ORF">Q428_13920</name>
</gene>
<dbReference type="OrthoDB" id="9799175at2"/>
<keyword evidence="2" id="KW-0238">DNA-binding</keyword>
<dbReference type="AlphaFoldDB" id="A0A017RRC3"/>
<dbReference type="PRINTS" id="PR00778">
    <property type="entry name" value="HTHARSR"/>
</dbReference>
<dbReference type="STRING" id="1403537.Q428_13920"/>
<feature type="domain" description="HTH arsR-type" evidence="4">
    <location>
        <begin position="1"/>
        <end position="86"/>
    </location>
</feature>
<accession>A0A017RRC3</accession>
<keyword evidence="1" id="KW-0805">Transcription regulation</keyword>
<evidence type="ECO:0000256" key="2">
    <source>
        <dbReference type="ARBA" id="ARBA00023125"/>
    </source>
</evidence>
<dbReference type="InterPro" id="IPR011991">
    <property type="entry name" value="ArsR-like_HTH"/>
</dbReference>
<keyword evidence="6" id="KW-1185">Reference proteome</keyword>
<evidence type="ECO:0000256" key="3">
    <source>
        <dbReference type="ARBA" id="ARBA00023163"/>
    </source>
</evidence>
<dbReference type="PANTHER" id="PTHR33154:SF33">
    <property type="entry name" value="TRANSCRIPTIONAL REPRESSOR SDPR"/>
    <property type="match status" value="1"/>
</dbReference>
<protein>
    <submittedName>
        <fullName evidence="5">Transcriptional regulator</fullName>
    </submittedName>
</protein>
<dbReference type="NCBIfam" id="NF033788">
    <property type="entry name" value="HTH_metalloreg"/>
    <property type="match status" value="1"/>
</dbReference>
<dbReference type="PANTHER" id="PTHR33154">
    <property type="entry name" value="TRANSCRIPTIONAL REGULATOR, ARSR FAMILY"/>
    <property type="match status" value="1"/>
</dbReference>
<dbReference type="InterPro" id="IPR001845">
    <property type="entry name" value="HTH_ArsR_DNA-bd_dom"/>
</dbReference>
<organism evidence="5 6">
    <name type="scientific">Fervidicella metallireducens AeB</name>
    <dbReference type="NCBI Taxonomy" id="1403537"/>
    <lineage>
        <taxon>Bacteria</taxon>
        <taxon>Bacillati</taxon>
        <taxon>Bacillota</taxon>
        <taxon>Clostridia</taxon>
        <taxon>Eubacteriales</taxon>
        <taxon>Clostridiaceae</taxon>
        <taxon>Fervidicella</taxon>
    </lineage>
</organism>